<keyword evidence="4" id="KW-1185">Reference proteome</keyword>
<dbReference type="PANTHER" id="PTHR43401:SF2">
    <property type="entry name" value="L-THREONINE 3-DEHYDROGENASE"/>
    <property type="match status" value="1"/>
</dbReference>
<dbReference type="InterPro" id="IPR036291">
    <property type="entry name" value="NAD(P)-bd_dom_sf"/>
</dbReference>
<dbReference type="InterPro" id="IPR050129">
    <property type="entry name" value="Zn_alcohol_dh"/>
</dbReference>
<dbReference type="PANTHER" id="PTHR43401">
    <property type="entry name" value="L-THREONINE 3-DEHYDROGENASE"/>
    <property type="match status" value="1"/>
</dbReference>
<dbReference type="RefSeq" id="WP_282912804.1">
    <property type="nucleotide sequence ID" value="NZ_JAGRPV010000001.1"/>
</dbReference>
<accession>A0ABT6TGK4</accession>
<comment type="caution">
    <text evidence="3">The sequence shown here is derived from an EMBL/GenBank/DDBJ whole genome shotgun (WGS) entry which is preliminary data.</text>
</comment>
<organism evidence="3 4">
    <name type="scientific">Cohnella hashimotonis</name>
    <dbReference type="NCBI Taxonomy" id="2826895"/>
    <lineage>
        <taxon>Bacteria</taxon>
        <taxon>Bacillati</taxon>
        <taxon>Bacillota</taxon>
        <taxon>Bacilli</taxon>
        <taxon>Bacillales</taxon>
        <taxon>Paenibacillaceae</taxon>
        <taxon>Cohnella</taxon>
    </lineage>
</organism>
<evidence type="ECO:0000259" key="2">
    <source>
        <dbReference type="Pfam" id="PF00107"/>
    </source>
</evidence>
<reference evidence="3" key="1">
    <citation type="submission" date="2023-04" db="EMBL/GenBank/DDBJ databases">
        <title>Comparative genomic analysis of Cohnella hashimotonis sp. nov., isolated from the International Space Station.</title>
        <authorList>
            <person name="Venkateswaran K."/>
            <person name="Simpson A."/>
        </authorList>
    </citation>
    <scope>NUCLEOTIDE SEQUENCE</scope>
    <source>
        <strain evidence="3">F6_2S_P_1</strain>
    </source>
</reference>
<dbReference type="InterPro" id="IPR013149">
    <property type="entry name" value="ADH-like_C"/>
</dbReference>
<dbReference type="EMBL" id="JAGRPV010000001">
    <property type="protein sequence ID" value="MDI4645845.1"/>
    <property type="molecule type" value="Genomic_DNA"/>
</dbReference>
<keyword evidence="1" id="KW-0560">Oxidoreductase</keyword>
<evidence type="ECO:0000313" key="3">
    <source>
        <dbReference type="EMBL" id="MDI4645845.1"/>
    </source>
</evidence>
<evidence type="ECO:0000313" key="4">
    <source>
        <dbReference type="Proteomes" id="UP001161691"/>
    </source>
</evidence>
<evidence type="ECO:0000256" key="1">
    <source>
        <dbReference type="ARBA" id="ARBA00023002"/>
    </source>
</evidence>
<name>A0ABT6TGK4_9BACL</name>
<dbReference type="Gene3D" id="3.40.50.720">
    <property type="entry name" value="NAD(P)-binding Rossmann-like Domain"/>
    <property type="match status" value="1"/>
</dbReference>
<sequence>MAEATQAETLHCCLGGIDKLDIRLGDHAAVIGDGPTGLYYVQLLKAAGASQVTLIGMRDNRLALGRELGADTTVNLGAEPKAAKIRDPLPATETQHIVIDAAGNEASLKLGIELLRRGGRLLLFGLPGHPVQVDIQAAVLKELTLMGSTNAPQVWPRVIEMIASGSVKVSPMITHHYDFDELDQAIAFARNEPDEAIKIIVNQE</sequence>
<dbReference type="Pfam" id="PF00107">
    <property type="entry name" value="ADH_zinc_N"/>
    <property type="match status" value="1"/>
</dbReference>
<dbReference type="Gene3D" id="3.90.180.10">
    <property type="entry name" value="Medium-chain alcohol dehydrogenases, catalytic domain"/>
    <property type="match status" value="1"/>
</dbReference>
<protein>
    <submittedName>
        <fullName evidence="3">Zinc-binding dehydrogenase</fullName>
    </submittedName>
</protein>
<proteinExistence type="predicted"/>
<dbReference type="SUPFAM" id="SSF51735">
    <property type="entry name" value="NAD(P)-binding Rossmann-fold domains"/>
    <property type="match status" value="1"/>
</dbReference>
<feature type="domain" description="Alcohol dehydrogenase-like C-terminal" evidence="2">
    <location>
        <begin position="35"/>
        <end position="163"/>
    </location>
</feature>
<gene>
    <name evidence="3" type="ORF">KB449_12780</name>
</gene>
<dbReference type="Proteomes" id="UP001161691">
    <property type="component" value="Unassembled WGS sequence"/>
</dbReference>